<dbReference type="EMBL" id="JAHRIN010033745">
    <property type="protein sequence ID" value="MEQ2202496.1"/>
    <property type="molecule type" value="Genomic_DNA"/>
</dbReference>
<proteinExistence type="predicted"/>
<comment type="caution">
    <text evidence="1">The sequence shown here is derived from an EMBL/GenBank/DDBJ whole genome shotgun (WGS) entry which is preliminary data.</text>
</comment>
<evidence type="ECO:0000313" key="2">
    <source>
        <dbReference type="Proteomes" id="UP001434883"/>
    </source>
</evidence>
<keyword evidence="2" id="KW-1185">Reference proteome</keyword>
<sequence length="100" mass="11009">MDQLTSADAWKSRCVLVRCQTPLFAPGPVPHASLGGENIPCFIVWSGLCWRGSFLFPQTEGDLSRSWLIQNTSACPFSIFLCKHMLENKLPPPSLSEGVS</sequence>
<gene>
    <name evidence="1" type="ORF">XENOCAPTIV_003539</name>
</gene>
<evidence type="ECO:0000313" key="1">
    <source>
        <dbReference type="EMBL" id="MEQ2202496.1"/>
    </source>
</evidence>
<protein>
    <submittedName>
        <fullName evidence="1">Uncharacterized protein</fullName>
    </submittedName>
</protein>
<name>A0ABV0R386_9TELE</name>
<dbReference type="Proteomes" id="UP001434883">
    <property type="component" value="Unassembled WGS sequence"/>
</dbReference>
<accession>A0ABV0R386</accession>
<organism evidence="1 2">
    <name type="scientific">Xenoophorus captivus</name>
    <dbReference type="NCBI Taxonomy" id="1517983"/>
    <lineage>
        <taxon>Eukaryota</taxon>
        <taxon>Metazoa</taxon>
        <taxon>Chordata</taxon>
        <taxon>Craniata</taxon>
        <taxon>Vertebrata</taxon>
        <taxon>Euteleostomi</taxon>
        <taxon>Actinopterygii</taxon>
        <taxon>Neopterygii</taxon>
        <taxon>Teleostei</taxon>
        <taxon>Neoteleostei</taxon>
        <taxon>Acanthomorphata</taxon>
        <taxon>Ovalentaria</taxon>
        <taxon>Atherinomorphae</taxon>
        <taxon>Cyprinodontiformes</taxon>
        <taxon>Goodeidae</taxon>
        <taxon>Xenoophorus</taxon>
    </lineage>
</organism>
<reference evidence="1 2" key="1">
    <citation type="submission" date="2021-06" db="EMBL/GenBank/DDBJ databases">
        <authorList>
            <person name="Palmer J.M."/>
        </authorList>
    </citation>
    <scope>NUCLEOTIDE SEQUENCE [LARGE SCALE GENOMIC DNA]</scope>
    <source>
        <strain evidence="1 2">XC_2019</strain>
        <tissue evidence="1">Muscle</tissue>
    </source>
</reference>